<protein>
    <submittedName>
        <fullName evidence="7">Helix-turn-helix, AraC type</fullName>
    </submittedName>
</protein>
<dbReference type="InterPro" id="IPR020449">
    <property type="entry name" value="Tscrpt_reg_AraC-type_HTH"/>
</dbReference>
<proteinExistence type="predicted"/>
<evidence type="ECO:0000256" key="3">
    <source>
        <dbReference type="ARBA" id="ARBA00023159"/>
    </source>
</evidence>
<dbReference type="InterPro" id="IPR035418">
    <property type="entry name" value="AraC-bd_2"/>
</dbReference>
<evidence type="ECO:0000256" key="5">
    <source>
        <dbReference type="ARBA" id="ARBA00037345"/>
    </source>
</evidence>
<keyword evidence="2" id="KW-0238">DNA-binding</keyword>
<name>A0A3M3KHJ6_PSECA</name>
<reference evidence="7 8" key="1">
    <citation type="submission" date="2018-08" db="EMBL/GenBank/DDBJ databases">
        <title>Recombination of ecologically and evolutionarily significant loci maintains genetic cohesion in the Pseudomonas syringae species complex.</title>
        <authorList>
            <person name="Dillon M."/>
            <person name="Thakur S."/>
            <person name="Almeida R.N.D."/>
            <person name="Weir B.S."/>
            <person name="Guttman D.S."/>
        </authorList>
    </citation>
    <scope>NUCLEOTIDE SEQUENCE [LARGE SCALE GENOMIC DNA]</scope>
    <source>
        <strain evidence="7 8">ICMP 2821</strain>
    </source>
</reference>
<dbReference type="SMART" id="SM00342">
    <property type="entry name" value="HTH_ARAC"/>
    <property type="match status" value="1"/>
</dbReference>
<evidence type="ECO:0000313" key="7">
    <source>
        <dbReference type="EMBL" id="RMN22426.1"/>
    </source>
</evidence>
<comment type="caution">
    <text evidence="7">The sequence shown here is derived from an EMBL/GenBank/DDBJ whole genome shotgun (WGS) entry which is preliminary data.</text>
</comment>
<dbReference type="Pfam" id="PF14525">
    <property type="entry name" value="AraC_binding_2"/>
    <property type="match status" value="1"/>
</dbReference>
<keyword evidence="3" id="KW-0010">Activator</keyword>
<accession>A0A3M3KHJ6</accession>
<dbReference type="Gene3D" id="1.10.10.60">
    <property type="entry name" value="Homeodomain-like"/>
    <property type="match status" value="1"/>
</dbReference>
<comment type="function">
    <text evidence="5">Regulatory protein of the TOL plasmid xyl operons. XylS activates the xylXYZLTEGFJQKIH operon required for the degradation of toluene, m-xylene and p-xylene.</text>
</comment>
<evidence type="ECO:0000256" key="1">
    <source>
        <dbReference type="ARBA" id="ARBA00023015"/>
    </source>
</evidence>
<evidence type="ECO:0000259" key="6">
    <source>
        <dbReference type="PROSITE" id="PS01124"/>
    </source>
</evidence>
<dbReference type="GO" id="GO:0003700">
    <property type="term" value="F:DNA-binding transcription factor activity"/>
    <property type="evidence" value="ECO:0007669"/>
    <property type="project" value="InterPro"/>
</dbReference>
<keyword evidence="1" id="KW-0805">Transcription regulation</keyword>
<gene>
    <name evidence="7" type="ORF">ALQ64_02081</name>
</gene>
<keyword evidence="4" id="KW-0804">Transcription</keyword>
<dbReference type="GO" id="GO:0043565">
    <property type="term" value="F:sequence-specific DNA binding"/>
    <property type="evidence" value="ECO:0007669"/>
    <property type="project" value="InterPro"/>
</dbReference>
<dbReference type="SUPFAM" id="SSF46689">
    <property type="entry name" value="Homeodomain-like"/>
    <property type="match status" value="1"/>
</dbReference>
<organism evidence="7 8">
    <name type="scientific">Pseudomonas cannabina</name>
    <dbReference type="NCBI Taxonomy" id="86840"/>
    <lineage>
        <taxon>Bacteria</taxon>
        <taxon>Pseudomonadati</taxon>
        <taxon>Pseudomonadota</taxon>
        <taxon>Gammaproteobacteria</taxon>
        <taxon>Pseudomonadales</taxon>
        <taxon>Pseudomonadaceae</taxon>
        <taxon>Pseudomonas</taxon>
    </lineage>
</organism>
<dbReference type="InterPro" id="IPR009057">
    <property type="entry name" value="Homeodomain-like_sf"/>
</dbReference>
<dbReference type="Proteomes" id="UP000281372">
    <property type="component" value="Unassembled WGS sequence"/>
</dbReference>
<dbReference type="PROSITE" id="PS01124">
    <property type="entry name" value="HTH_ARAC_FAMILY_2"/>
    <property type="match status" value="1"/>
</dbReference>
<dbReference type="AlphaFoldDB" id="A0A3M3KHJ6"/>
<evidence type="ECO:0000313" key="8">
    <source>
        <dbReference type="Proteomes" id="UP000281372"/>
    </source>
</evidence>
<evidence type="ECO:0000256" key="2">
    <source>
        <dbReference type="ARBA" id="ARBA00023125"/>
    </source>
</evidence>
<dbReference type="InterPro" id="IPR050204">
    <property type="entry name" value="AraC_XylS_family_regulators"/>
</dbReference>
<sequence>MFHIGLYLLTSISGNFHFANTPPQAPDDEASMAVIFPVDSPPARERFDHWQDVVSSTYGLVASQPLDDRPFNGQLSVKEHGDVTFTRIQSSPIRYRRLRRDRQSDHFLISLSFCPDAFVVQNDRESRQGTGDIVLYDSARPYACGYPEGDDQIVLTVPRELMLQHMPNADTLVCRTLPAQSPLGTIARTLLTEACNSPSLPQSLGERLSASLLDVLSTAYDSAFADTDVRRQSHQAQLLQRIKQYLLKHLPDPGLTVESIAQANHVSPRTLNRLFASQGTTVIRWLWQQRLSACHNAMLKGHVRQVSEAALSFGFTNLSHFSRAFKNAYGVSPRQLLASR</sequence>
<evidence type="ECO:0000256" key="4">
    <source>
        <dbReference type="ARBA" id="ARBA00023163"/>
    </source>
</evidence>
<feature type="domain" description="HTH araC/xylS-type" evidence="6">
    <location>
        <begin position="240"/>
        <end position="339"/>
    </location>
</feature>
<dbReference type="PANTHER" id="PTHR46796:SF6">
    <property type="entry name" value="ARAC SUBFAMILY"/>
    <property type="match status" value="1"/>
</dbReference>
<dbReference type="PANTHER" id="PTHR46796">
    <property type="entry name" value="HTH-TYPE TRANSCRIPTIONAL ACTIVATOR RHAS-RELATED"/>
    <property type="match status" value="1"/>
</dbReference>
<dbReference type="EMBL" id="RBOW01000797">
    <property type="protein sequence ID" value="RMN22426.1"/>
    <property type="molecule type" value="Genomic_DNA"/>
</dbReference>
<dbReference type="Pfam" id="PF12833">
    <property type="entry name" value="HTH_18"/>
    <property type="match status" value="1"/>
</dbReference>
<dbReference type="PRINTS" id="PR00032">
    <property type="entry name" value="HTHARAC"/>
</dbReference>
<dbReference type="InterPro" id="IPR018060">
    <property type="entry name" value="HTH_AraC"/>
</dbReference>